<dbReference type="InterPro" id="IPR058274">
    <property type="entry name" value="DUF7968"/>
</dbReference>
<reference evidence="2 3" key="1">
    <citation type="journal article" date="2019" name="Int. J. Syst. Evol. Microbiol.">
        <title>The Global Catalogue of Microorganisms (GCM) 10K type strain sequencing project: providing services to taxonomists for standard genome sequencing and annotation.</title>
        <authorList>
            <consortium name="The Broad Institute Genomics Platform"/>
            <consortium name="The Broad Institute Genome Sequencing Center for Infectious Disease"/>
            <person name="Wu L."/>
            <person name="Ma J."/>
        </authorList>
    </citation>
    <scope>NUCLEOTIDE SEQUENCE [LARGE SCALE GENOMIC DNA]</scope>
    <source>
        <strain evidence="2 3">PSR21</strain>
    </source>
</reference>
<organism evidence="2 3">
    <name type="scientific">Halomarina halobia</name>
    <dbReference type="NCBI Taxonomy" id="3033386"/>
    <lineage>
        <taxon>Archaea</taxon>
        <taxon>Methanobacteriati</taxon>
        <taxon>Methanobacteriota</taxon>
        <taxon>Stenosarchaea group</taxon>
        <taxon>Halobacteria</taxon>
        <taxon>Halobacteriales</taxon>
        <taxon>Natronomonadaceae</taxon>
        <taxon>Halomarina</taxon>
    </lineage>
</organism>
<gene>
    <name evidence="2" type="ORF">ACFQPE_12250</name>
</gene>
<protein>
    <recommendedName>
        <fullName evidence="1">DUF7968 domain-containing protein</fullName>
    </recommendedName>
</protein>
<keyword evidence="3" id="KW-1185">Reference proteome</keyword>
<dbReference type="AlphaFoldDB" id="A0ABD6AAG1"/>
<evidence type="ECO:0000313" key="2">
    <source>
        <dbReference type="EMBL" id="MFC7317554.1"/>
    </source>
</evidence>
<comment type="caution">
    <text evidence="2">The sequence shown here is derived from an EMBL/GenBank/DDBJ whole genome shotgun (WGS) entry which is preliminary data.</text>
</comment>
<dbReference type="Proteomes" id="UP001596547">
    <property type="component" value="Unassembled WGS sequence"/>
</dbReference>
<evidence type="ECO:0000259" key="1">
    <source>
        <dbReference type="Pfam" id="PF25922"/>
    </source>
</evidence>
<name>A0ABD6AAG1_9EURY</name>
<dbReference type="EMBL" id="JBHTBF010000002">
    <property type="protein sequence ID" value="MFC7317554.1"/>
    <property type="molecule type" value="Genomic_DNA"/>
</dbReference>
<feature type="domain" description="DUF7968" evidence="1">
    <location>
        <begin position="2"/>
        <end position="100"/>
    </location>
</feature>
<sequence length="104" mass="11788">MITRVVLSHPEDLSAWGRMQIETKPFRAWLRRTHDTFEEGERFEEFCDVGCCGSSHDIAFVVEAVEGEGEVTRETEVEYVERPECDLSGGWRAQSRAGPGPRAD</sequence>
<evidence type="ECO:0000313" key="3">
    <source>
        <dbReference type="Proteomes" id="UP001596547"/>
    </source>
</evidence>
<accession>A0ABD6AAG1</accession>
<proteinExistence type="predicted"/>
<dbReference type="RefSeq" id="WP_276303199.1">
    <property type="nucleotide sequence ID" value="NZ_CP119992.1"/>
</dbReference>
<dbReference type="GeneID" id="79315773"/>
<dbReference type="Pfam" id="PF25922">
    <property type="entry name" value="DUF7968"/>
    <property type="match status" value="1"/>
</dbReference>